<keyword evidence="2" id="KW-1185">Reference proteome</keyword>
<organism evidence="1 2">
    <name type="scientific">Papaver atlanticum</name>
    <dbReference type="NCBI Taxonomy" id="357466"/>
    <lineage>
        <taxon>Eukaryota</taxon>
        <taxon>Viridiplantae</taxon>
        <taxon>Streptophyta</taxon>
        <taxon>Embryophyta</taxon>
        <taxon>Tracheophyta</taxon>
        <taxon>Spermatophyta</taxon>
        <taxon>Magnoliopsida</taxon>
        <taxon>Ranunculales</taxon>
        <taxon>Papaveraceae</taxon>
        <taxon>Papaveroideae</taxon>
        <taxon>Papaver</taxon>
    </lineage>
</organism>
<reference evidence="1" key="1">
    <citation type="submission" date="2022-04" db="EMBL/GenBank/DDBJ databases">
        <title>A functionally conserved STORR gene fusion in Papaver species that diverged 16.8 million years ago.</title>
        <authorList>
            <person name="Catania T."/>
        </authorList>
    </citation>
    <scope>NUCLEOTIDE SEQUENCE</scope>
    <source>
        <strain evidence="1">S-188037</strain>
    </source>
</reference>
<gene>
    <name evidence="1" type="ORF">MKW98_013167</name>
</gene>
<dbReference type="EMBL" id="JAJJMB010004648">
    <property type="protein sequence ID" value="KAI3942515.1"/>
    <property type="molecule type" value="Genomic_DNA"/>
</dbReference>
<evidence type="ECO:0000313" key="1">
    <source>
        <dbReference type="EMBL" id="KAI3942515.1"/>
    </source>
</evidence>
<protein>
    <submittedName>
        <fullName evidence="1">Uncharacterized protein</fullName>
    </submittedName>
</protein>
<dbReference type="Proteomes" id="UP001202328">
    <property type="component" value="Unassembled WGS sequence"/>
</dbReference>
<proteinExistence type="predicted"/>
<dbReference type="AlphaFoldDB" id="A0AAD4T8B2"/>
<feature type="non-terminal residue" evidence="1">
    <location>
        <position position="1"/>
    </location>
</feature>
<accession>A0AAD4T8B2</accession>
<comment type="caution">
    <text evidence="1">The sequence shown here is derived from an EMBL/GenBank/DDBJ whole genome shotgun (WGS) entry which is preliminary data.</text>
</comment>
<name>A0AAD4T8B2_9MAGN</name>
<evidence type="ECO:0000313" key="2">
    <source>
        <dbReference type="Proteomes" id="UP001202328"/>
    </source>
</evidence>
<sequence>HVERIESTEIRCWILSFMPIDGKRYHPSLLRWRNSGSGWKSGSKMATKLHYQCSHL</sequence>